<reference evidence="6" key="1">
    <citation type="submission" date="2017-01" db="EMBL/GenBank/DDBJ databases">
        <title>Comparative genomics of anhydrobiosis in the tardigrade Hypsibius dujardini.</title>
        <authorList>
            <person name="Yoshida Y."/>
            <person name="Koutsovoulos G."/>
            <person name="Laetsch D."/>
            <person name="Stevens L."/>
            <person name="Kumar S."/>
            <person name="Horikawa D."/>
            <person name="Ishino K."/>
            <person name="Komine S."/>
            <person name="Tomita M."/>
            <person name="Blaxter M."/>
            <person name="Arakawa K."/>
        </authorList>
    </citation>
    <scope>NUCLEOTIDE SEQUENCE [LARGE SCALE GENOMIC DNA]</scope>
    <source>
        <strain evidence="6">Z151</strain>
    </source>
</reference>
<sequence length="966" mass="107909">MTHPVNPIFPAEAYDESFIQQLLHRLYKLGHIPTRDENLFLLSLKSHPRTVSIATQLLRAENESFVHQFAANLLTQSLELETNCTEEAADQIISIAAQNSMHYGNEPAGQKVRRQLMIALGMALRPLLNWRTKFDALVLAVQPDFFRSMEPDPRALDAFYVFVKFGLRKYGGGEVAFRLVVEYFLHLLARHFEVFDARQAIYLKFLADWLKDVENFETPNAEVGALMVLVAKYVDCPERQTMPWSAVQTEAAAALEVCLGLTDLHLLQNSVIELLQVIIAFPIIHRARTLPEPQAELYLDTTVKVFLHFTLEFADVVIACSEDPATAHILGTFVERLQLLADPFPQRECTAPLEELFSRNAVTAFSELSSLLFQMCGKGSDVAASLLPQLKSFFGLLVKQAQQPAKTRVAAWSHEEREAYKEMRRDIQKAVENLALAVGNDFYPWVEEEFVSAFQAAETTGDLKKLVAICWTFRFCYSSQAATSPSFPSILEHLQRVFSCRDRDCIFQAFKALESWVPALEDRGYEGMLQSFVPIICTALAQKDAALTSMSAGTLAVLIEALPKHITAFYPQLSDKIVVCLTEGVGSLPSRGVLLKCLGRLMVKLVPNQAAVEIDKTFPVLSVMLGRCKSKQELSGILALLPGFFQVVGAETVELRLSVHAVIHVAVARLGISLLSHLHDTGVFEDTSHKLDDVCSSLMKEVLYACGPAVNDLLPAVVPIAGRFFTRCPTAAVLCLITELLTVHLNGVEYEDLFSQLCTHVFKSVINLSLQDNWSEFSDIYASFAMTAYPVIRSSASALIKLDMDWEGLLNLVIKLLIRLPLTGDSESMVQSNLILEELLRMKPRIAEQVTDFVNPIKILLENGYGIKLVHQFLSIFYDPASDEQRVKMCSDCLFVMLTEMGATTKAWIKQLPSPVVDTDSLAHMAYSRLLSTIITQRSKSSLARQIKTYRQKFRSAVPDDVAIPL</sequence>
<evidence type="ECO:0008006" key="7">
    <source>
        <dbReference type="Google" id="ProtNLM"/>
    </source>
</evidence>
<evidence type="ECO:0000256" key="2">
    <source>
        <dbReference type="ARBA" id="ARBA00007991"/>
    </source>
</evidence>
<keyword evidence="6" id="KW-1185">Reference proteome</keyword>
<dbReference type="GO" id="GO:0006606">
    <property type="term" value="P:protein import into nucleus"/>
    <property type="evidence" value="ECO:0007669"/>
    <property type="project" value="TreeGrafter"/>
</dbReference>
<dbReference type="GO" id="GO:0005737">
    <property type="term" value="C:cytoplasm"/>
    <property type="evidence" value="ECO:0007669"/>
    <property type="project" value="TreeGrafter"/>
</dbReference>
<name>A0A1W0WD83_HYPEX</name>
<evidence type="ECO:0000313" key="6">
    <source>
        <dbReference type="Proteomes" id="UP000192578"/>
    </source>
</evidence>
<evidence type="ECO:0000256" key="1">
    <source>
        <dbReference type="ARBA" id="ARBA00004123"/>
    </source>
</evidence>
<dbReference type="InterPro" id="IPR051345">
    <property type="entry name" value="Importin_beta-like_NTR"/>
</dbReference>
<dbReference type="InterPro" id="IPR011989">
    <property type="entry name" value="ARM-like"/>
</dbReference>
<dbReference type="PANTHER" id="PTHR12363:SF33">
    <property type="entry name" value="IMPORTIN-13"/>
    <property type="match status" value="1"/>
</dbReference>
<dbReference type="SUPFAM" id="SSF48371">
    <property type="entry name" value="ARM repeat"/>
    <property type="match status" value="1"/>
</dbReference>
<comment type="caution">
    <text evidence="5">The sequence shown here is derived from an EMBL/GenBank/DDBJ whole genome shotgun (WGS) entry which is preliminary data.</text>
</comment>
<organism evidence="5 6">
    <name type="scientific">Hypsibius exemplaris</name>
    <name type="common">Freshwater tardigrade</name>
    <dbReference type="NCBI Taxonomy" id="2072580"/>
    <lineage>
        <taxon>Eukaryota</taxon>
        <taxon>Metazoa</taxon>
        <taxon>Ecdysozoa</taxon>
        <taxon>Tardigrada</taxon>
        <taxon>Eutardigrada</taxon>
        <taxon>Parachela</taxon>
        <taxon>Hypsibioidea</taxon>
        <taxon>Hypsibiidae</taxon>
        <taxon>Hypsibius</taxon>
    </lineage>
</organism>
<dbReference type="InterPro" id="IPR016024">
    <property type="entry name" value="ARM-type_fold"/>
</dbReference>
<keyword evidence="3" id="KW-0813">Transport</keyword>
<keyword evidence="4" id="KW-0539">Nucleus</keyword>
<dbReference type="Proteomes" id="UP000192578">
    <property type="component" value="Unassembled WGS sequence"/>
</dbReference>
<dbReference type="GO" id="GO:0005634">
    <property type="term" value="C:nucleus"/>
    <property type="evidence" value="ECO:0007669"/>
    <property type="project" value="UniProtKB-SubCell"/>
</dbReference>
<protein>
    <recommendedName>
        <fullName evidence="7">Importin-13</fullName>
    </recommendedName>
</protein>
<dbReference type="EMBL" id="MTYJ01000129">
    <property type="protein sequence ID" value="OQV13159.1"/>
    <property type="molecule type" value="Genomic_DNA"/>
</dbReference>
<dbReference type="Gene3D" id="1.25.10.10">
    <property type="entry name" value="Leucine-rich Repeat Variant"/>
    <property type="match status" value="1"/>
</dbReference>
<comment type="subcellular location">
    <subcellularLocation>
        <location evidence="1">Nucleus</location>
    </subcellularLocation>
</comment>
<accession>A0A1W0WD83</accession>
<evidence type="ECO:0000256" key="3">
    <source>
        <dbReference type="ARBA" id="ARBA00022448"/>
    </source>
</evidence>
<dbReference type="OrthoDB" id="10066659at2759"/>
<dbReference type="PANTHER" id="PTHR12363">
    <property type="entry name" value="TRANSPORTIN 3 AND IMPORTIN 13"/>
    <property type="match status" value="1"/>
</dbReference>
<evidence type="ECO:0000313" key="5">
    <source>
        <dbReference type="EMBL" id="OQV13159.1"/>
    </source>
</evidence>
<gene>
    <name evidence="5" type="ORF">BV898_12590</name>
</gene>
<comment type="similarity">
    <text evidence="2">Belongs to the importin beta family.</text>
</comment>
<dbReference type="AlphaFoldDB" id="A0A1W0WD83"/>
<evidence type="ECO:0000256" key="4">
    <source>
        <dbReference type="ARBA" id="ARBA00023242"/>
    </source>
</evidence>
<proteinExistence type="inferred from homology"/>